<protein>
    <submittedName>
        <fullName evidence="7">dTDP-4-amino-4,6-dideoxygalactose transaminase</fullName>
    </submittedName>
</protein>
<dbReference type="GO" id="GO:0030170">
    <property type="term" value="F:pyridoxal phosphate binding"/>
    <property type="evidence" value="ECO:0007669"/>
    <property type="project" value="TreeGrafter"/>
</dbReference>
<dbReference type="InterPro" id="IPR015421">
    <property type="entry name" value="PyrdxlP-dep_Trfase_major"/>
</dbReference>
<dbReference type="SUPFAM" id="SSF53383">
    <property type="entry name" value="PLP-dependent transferases"/>
    <property type="match status" value="1"/>
</dbReference>
<dbReference type="InterPro" id="IPR000653">
    <property type="entry name" value="DegT/StrS_aminotransferase"/>
</dbReference>
<dbReference type="OrthoDB" id="5342089at2"/>
<evidence type="ECO:0000313" key="7">
    <source>
        <dbReference type="EMBL" id="SFN07302.1"/>
    </source>
</evidence>
<keyword evidence="9" id="KW-1185">Reference proteome</keyword>
<dbReference type="InterPro" id="IPR015422">
    <property type="entry name" value="PyrdxlP-dep_Trfase_small"/>
</dbReference>
<proteinExistence type="inferred from homology"/>
<evidence type="ECO:0000256" key="5">
    <source>
        <dbReference type="RuleBase" id="RU004508"/>
    </source>
</evidence>
<evidence type="ECO:0000313" key="8">
    <source>
        <dbReference type="Proteomes" id="UP000199398"/>
    </source>
</evidence>
<dbReference type="RefSeq" id="WP_093149292.1">
    <property type="nucleotide sequence ID" value="NZ_FOUP01000002.1"/>
</dbReference>
<evidence type="ECO:0000256" key="1">
    <source>
        <dbReference type="ARBA" id="ARBA00022898"/>
    </source>
</evidence>
<dbReference type="Proteomes" id="UP000199398">
    <property type="component" value="Unassembled WGS sequence"/>
</dbReference>
<reference evidence="6 9" key="2">
    <citation type="submission" date="2018-10" db="EMBL/GenBank/DDBJ databases">
        <title>Sequencing the genomes of 1000 actinobacteria strains.</title>
        <authorList>
            <person name="Klenk H.-P."/>
        </authorList>
    </citation>
    <scope>NUCLEOTIDE SEQUENCE [LARGE SCALE GENOMIC DNA]</scope>
    <source>
        <strain evidence="6 9">DSM 45119</strain>
    </source>
</reference>
<evidence type="ECO:0000256" key="2">
    <source>
        <dbReference type="ARBA" id="ARBA00037999"/>
    </source>
</evidence>
<dbReference type="PIRSF" id="PIRSF000390">
    <property type="entry name" value="PLP_StrS"/>
    <property type="match status" value="1"/>
</dbReference>
<name>A0A1I4W1G0_9PSEU</name>
<sequence>MNGSAGAVPFLDLVDINAHLQTDLEVAWKAVLQHGRFVGGPEVERFEAQFAAYCESRSCVGVANGTDAIELILTALGIGCGDEVIVPANTFIATAEAVRAAGARPVFVDVLPDTLLIDPAAAAAAVNRRTAAVIGVHLFGQMVAVPALSSLADRCGLAFIEDAAQAHGARYSGHPAGSVGRAAAFSFYPGKNLGALGDGGAVVTSDVELADRVRRLANHGRAAHDRHRHDLSGRNSRLDSIQAAALSLKLPRLDSDNARRRELMYRYRESLPTSFEPVAVDPKAQHVHHLAVVRTLRREQAKAALSAAGVGWGVHYPLPCHLQPAFAGCCDERLPVAEEAATQILSLPISPTLDDGDVVRVCGALRGVWP</sequence>
<evidence type="ECO:0000256" key="4">
    <source>
        <dbReference type="PIRSR" id="PIRSR000390-2"/>
    </source>
</evidence>
<reference evidence="7 8" key="1">
    <citation type="submission" date="2016-10" db="EMBL/GenBank/DDBJ databases">
        <authorList>
            <person name="de Groot N.N."/>
        </authorList>
    </citation>
    <scope>NUCLEOTIDE SEQUENCE [LARGE SCALE GENOMIC DNA]</scope>
    <source>
        <strain evidence="7 8">CPCC 201259</strain>
    </source>
</reference>
<dbReference type="AlphaFoldDB" id="A0A1I4W1G0"/>
<dbReference type="InterPro" id="IPR015424">
    <property type="entry name" value="PyrdxlP-dep_Trfase"/>
</dbReference>
<evidence type="ECO:0000313" key="6">
    <source>
        <dbReference type="EMBL" id="RKT87116.1"/>
    </source>
</evidence>
<dbReference type="Gene3D" id="3.40.640.10">
    <property type="entry name" value="Type I PLP-dependent aspartate aminotransferase-like (Major domain)"/>
    <property type="match status" value="1"/>
</dbReference>
<dbReference type="CDD" id="cd00616">
    <property type="entry name" value="AHBA_syn"/>
    <property type="match status" value="1"/>
</dbReference>
<dbReference type="Gene3D" id="3.90.1150.10">
    <property type="entry name" value="Aspartate Aminotransferase, domain 1"/>
    <property type="match status" value="1"/>
</dbReference>
<dbReference type="EMBL" id="RBXX01000002">
    <property type="protein sequence ID" value="RKT87116.1"/>
    <property type="molecule type" value="Genomic_DNA"/>
</dbReference>
<dbReference type="GO" id="GO:0008483">
    <property type="term" value="F:transaminase activity"/>
    <property type="evidence" value="ECO:0007669"/>
    <property type="project" value="TreeGrafter"/>
</dbReference>
<dbReference type="STRING" id="455193.SAMN05421805_102482"/>
<gene>
    <name evidence="6" type="ORF">ATL45_5505</name>
    <name evidence="7" type="ORF">SAMN05421805_102482</name>
</gene>
<evidence type="ECO:0000256" key="3">
    <source>
        <dbReference type="PIRSR" id="PIRSR000390-1"/>
    </source>
</evidence>
<dbReference type="PANTHER" id="PTHR30244:SF36">
    <property type="entry name" value="3-OXO-GLUCOSE-6-PHOSPHATE:GLUTAMATE AMINOTRANSFERASE"/>
    <property type="match status" value="1"/>
</dbReference>
<comment type="similarity">
    <text evidence="2 5">Belongs to the DegT/DnrJ/EryC1 family.</text>
</comment>
<dbReference type="GO" id="GO:0000271">
    <property type="term" value="P:polysaccharide biosynthetic process"/>
    <property type="evidence" value="ECO:0007669"/>
    <property type="project" value="TreeGrafter"/>
</dbReference>
<organism evidence="7 8">
    <name type="scientific">Saccharopolyspora antimicrobica</name>
    <dbReference type="NCBI Taxonomy" id="455193"/>
    <lineage>
        <taxon>Bacteria</taxon>
        <taxon>Bacillati</taxon>
        <taxon>Actinomycetota</taxon>
        <taxon>Actinomycetes</taxon>
        <taxon>Pseudonocardiales</taxon>
        <taxon>Pseudonocardiaceae</taxon>
        <taxon>Saccharopolyspora</taxon>
    </lineage>
</organism>
<feature type="modified residue" description="N6-(pyridoxal phosphate)lysine" evidence="4">
    <location>
        <position position="191"/>
    </location>
</feature>
<dbReference type="Pfam" id="PF01041">
    <property type="entry name" value="DegT_DnrJ_EryC1"/>
    <property type="match status" value="1"/>
</dbReference>
<keyword evidence="1 4" id="KW-0663">Pyridoxal phosphate</keyword>
<dbReference type="PANTHER" id="PTHR30244">
    <property type="entry name" value="TRANSAMINASE"/>
    <property type="match status" value="1"/>
</dbReference>
<dbReference type="Proteomes" id="UP000270697">
    <property type="component" value="Unassembled WGS sequence"/>
</dbReference>
<evidence type="ECO:0000313" key="9">
    <source>
        <dbReference type="Proteomes" id="UP000270697"/>
    </source>
</evidence>
<dbReference type="EMBL" id="FOUP01000002">
    <property type="protein sequence ID" value="SFN07302.1"/>
    <property type="molecule type" value="Genomic_DNA"/>
</dbReference>
<accession>A0A1I4W1G0</accession>
<feature type="active site" description="Proton acceptor" evidence="3">
    <location>
        <position position="191"/>
    </location>
</feature>